<sequence>MLKPNYIDPVAFEIGPLTIHWYGIIMALAILLGLTIALKEAKRRNFNPDLLLDLIIFAIPVSIISARAYYVIFEWNYYSQHFSEIIAVWKGGLAIHGALIGATLTAIVFTKIRKVDFWKMADITAPSLILGQAIGRWGNFINQEAYGYKTDLPWAMYIDGAYRHPTFLYESIWDLLIFGFLLWLRKKEWINNGDIFLSYIIGYSIGRFFIEALRTDSLMLGPIRVAQAISLLLIITAGSLIYQHRQNNQKRAD</sequence>
<dbReference type="Proteomes" id="UP000001661">
    <property type="component" value="Chromosome"/>
</dbReference>
<feature type="transmembrane region" description="Helical" evidence="7">
    <location>
        <begin position="93"/>
        <end position="110"/>
    </location>
</feature>
<proteinExistence type="inferred from homology"/>
<evidence type="ECO:0000256" key="1">
    <source>
        <dbReference type="ARBA" id="ARBA00007150"/>
    </source>
</evidence>
<evidence type="ECO:0000313" key="9">
    <source>
        <dbReference type="Proteomes" id="UP000001661"/>
    </source>
</evidence>
<dbReference type="InterPro" id="IPR001640">
    <property type="entry name" value="Lgt"/>
</dbReference>
<comment type="catalytic activity">
    <reaction evidence="7">
        <text>L-cysteinyl-[prolipoprotein] + a 1,2-diacyl-sn-glycero-3-phospho-(1'-sn-glycerol) = an S-1,2-diacyl-sn-glyceryl-L-cysteinyl-[prolipoprotein] + sn-glycerol 1-phosphate + H(+)</text>
        <dbReference type="Rhea" id="RHEA:56712"/>
        <dbReference type="Rhea" id="RHEA-COMP:14679"/>
        <dbReference type="Rhea" id="RHEA-COMP:14680"/>
        <dbReference type="ChEBI" id="CHEBI:15378"/>
        <dbReference type="ChEBI" id="CHEBI:29950"/>
        <dbReference type="ChEBI" id="CHEBI:57685"/>
        <dbReference type="ChEBI" id="CHEBI:64716"/>
        <dbReference type="ChEBI" id="CHEBI:140658"/>
        <dbReference type="EC" id="2.5.1.145"/>
    </reaction>
</comment>
<comment type="function">
    <text evidence="7">Catalyzes the transfer of the diacylglyceryl group from phosphatidylglycerol to the sulfhydryl group of the N-terminal cysteine of a prolipoprotein, the first step in the formation of mature lipoproteins.</text>
</comment>
<dbReference type="RefSeq" id="WP_013279228.1">
    <property type="nucleotide sequence ID" value="NC_014378.1"/>
</dbReference>
<keyword evidence="3 7" id="KW-0808">Transferase</keyword>
<evidence type="ECO:0000256" key="3">
    <source>
        <dbReference type="ARBA" id="ARBA00022679"/>
    </source>
</evidence>
<keyword evidence="6 7" id="KW-0472">Membrane</keyword>
<dbReference type="KEGG" id="aar:Acear_2306"/>
<organism evidence="8 9">
    <name type="scientific">Acetohalobium arabaticum (strain ATCC 49924 / DSM 5501 / Z-7288)</name>
    <dbReference type="NCBI Taxonomy" id="574087"/>
    <lineage>
        <taxon>Bacteria</taxon>
        <taxon>Bacillati</taxon>
        <taxon>Bacillota</taxon>
        <taxon>Clostridia</taxon>
        <taxon>Halanaerobiales</taxon>
        <taxon>Halobacteroidaceae</taxon>
        <taxon>Acetohalobium</taxon>
    </lineage>
</organism>
<feature type="transmembrane region" description="Helical" evidence="7">
    <location>
        <begin position="20"/>
        <end position="38"/>
    </location>
</feature>
<evidence type="ECO:0000313" key="8">
    <source>
        <dbReference type="EMBL" id="ADL13787.1"/>
    </source>
</evidence>
<evidence type="ECO:0000256" key="5">
    <source>
        <dbReference type="ARBA" id="ARBA00022989"/>
    </source>
</evidence>
<keyword evidence="4 7" id="KW-0812">Transmembrane</keyword>
<dbReference type="HOGENOM" id="CLU_013386_1_2_9"/>
<dbReference type="Pfam" id="PF01790">
    <property type="entry name" value="LGT"/>
    <property type="match status" value="1"/>
</dbReference>
<comment type="pathway">
    <text evidence="7">Protein modification; lipoprotein biosynthesis (diacylglyceryl transfer).</text>
</comment>
<accession>D9QUI6</accession>
<dbReference type="GO" id="GO:0008961">
    <property type="term" value="F:phosphatidylglycerol-prolipoprotein diacylglyceryl transferase activity"/>
    <property type="evidence" value="ECO:0007669"/>
    <property type="project" value="UniProtKB-UniRule"/>
</dbReference>
<feature type="transmembrane region" description="Helical" evidence="7">
    <location>
        <begin position="196"/>
        <end position="213"/>
    </location>
</feature>
<comment type="subcellular location">
    <subcellularLocation>
        <location evidence="7">Cell membrane</location>
        <topology evidence="7">Multi-pass membrane protein</topology>
    </subcellularLocation>
</comment>
<dbReference type="GO" id="GO:0042158">
    <property type="term" value="P:lipoprotein biosynthetic process"/>
    <property type="evidence" value="ECO:0007669"/>
    <property type="project" value="UniProtKB-UniRule"/>
</dbReference>
<dbReference type="EMBL" id="CP002105">
    <property type="protein sequence ID" value="ADL13787.1"/>
    <property type="molecule type" value="Genomic_DNA"/>
</dbReference>
<dbReference type="PROSITE" id="PS01311">
    <property type="entry name" value="LGT"/>
    <property type="match status" value="1"/>
</dbReference>
<dbReference type="OrthoDB" id="871140at2"/>
<dbReference type="HAMAP" id="MF_01147">
    <property type="entry name" value="Lgt"/>
    <property type="match status" value="1"/>
</dbReference>
<dbReference type="eggNOG" id="COG0682">
    <property type="taxonomic scope" value="Bacteria"/>
</dbReference>
<dbReference type="GO" id="GO:0005886">
    <property type="term" value="C:plasma membrane"/>
    <property type="evidence" value="ECO:0007669"/>
    <property type="project" value="UniProtKB-SubCell"/>
</dbReference>
<feature type="transmembrane region" description="Helical" evidence="7">
    <location>
        <begin position="50"/>
        <end position="73"/>
    </location>
</feature>
<feature type="transmembrane region" description="Helical" evidence="7">
    <location>
        <begin position="225"/>
        <end position="242"/>
    </location>
</feature>
<evidence type="ECO:0000256" key="7">
    <source>
        <dbReference type="HAMAP-Rule" id="MF_01147"/>
    </source>
</evidence>
<name>D9QUI6_ACEAZ</name>
<reference evidence="8 9" key="1">
    <citation type="journal article" date="2010" name="Stand. Genomic Sci.">
        <title>Complete genome sequence of Acetohalobium arabaticum type strain (Z-7288).</title>
        <authorList>
            <person name="Sikorski J."/>
            <person name="Lapidus A."/>
            <person name="Chertkov O."/>
            <person name="Lucas S."/>
            <person name="Copeland A."/>
            <person name="Glavina Del Rio T."/>
            <person name="Nolan M."/>
            <person name="Tice H."/>
            <person name="Cheng J.F."/>
            <person name="Han C."/>
            <person name="Brambilla E."/>
            <person name="Pitluck S."/>
            <person name="Liolios K."/>
            <person name="Ivanova N."/>
            <person name="Mavromatis K."/>
            <person name="Mikhailova N."/>
            <person name="Pati A."/>
            <person name="Bruce D."/>
            <person name="Detter C."/>
            <person name="Tapia R."/>
            <person name="Goodwin L."/>
            <person name="Chen A."/>
            <person name="Palaniappan K."/>
            <person name="Land M."/>
            <person name="Hauser L."/>
            <person name="Chang Y.J."/>
            <person name="Jeffries C.D."/>
            <person name="Rohde M."/>
            <person name="Goker M."/>
            <person name="Spring S."/>
            <person name="Woyke T."/>
            <person name="Bristow J."/>
            <person name="Eisen J.A."/>
            <person name="Markowitz V."/>
            <person name="Hugenholtz P."/>
            <person name="Kyrpides N.C."/>
            <person name="Klenk H.P."/>
        </authorList>
    </citation>
    <scope>NUCLEOTIDE SEQUENCE [LARGE SCALE GENOMIC DNA]</scope>
    <source>
        <strain evidence="9">ATCC 49924 / DSM 5501 / Z-7288</strain>
    </source>
</reference>
<keyword evidence="5 7" id="KW-1133">Transmembrane helix</keyword>
<dbReference type="NCBIfam" id="TIGR00544">
    <property type="entry name" value="lgt"/>
    <property type="match status" value="1"/>
</dbReference>
<protein>
    <recommendedName>
        <fullName evidence="7">Phosphatidylglycerol--prolipoprotein diacylglyceryl transferase</fullName>
        <ecNumber evidence="7">2.5.1.145</ecNumber>
    </recommendedName>
</protein>
<dbReference type="PANTHER" id="PTHR30589">
    <property type="entry name" value="PROLIPOPROTEIN DIACYLGLYCERYL TRANSFERASE"/>
    <property type="match status" value="1"/>
</dbReference>
<keyword evidence="9" id="KW-1185">Reference proteome</keyword>
<dbReference type="PANTHER" id="PTHR30589:SF0">
    <property type="entry name" value="PHOSPHATIDYLGLYCEROL--PROLIPOPROTEIN DIACYLGLYCERYL TRANSFERASE"/>
    <property type="match status" value="1"/>
</dbReference>
<gene>
    <name evidence="7" type="primary">lgt</name>
    <name evidence="8" type="ordered locus">Acear_2306</name>
</gene>
<evidence type="ECO:0000256" key="4">
    <source>
        <dbReference type="ARBA" id="ARBA00022692"/>
    </source>
</evidence>
<keyword evidence="8" id="KW-0449">Lipoprotein</keyword>
<dbReference type="EC" id="2.5.1.145" evidence="7"/>
<keyword evidence="2 7" id="KW-1003">Cell membrane</keyword>
<dbReference type="UniPathway" id="UPA00664"/>
<comment type="similarity">
    <text evidence="1 7">Belongs to the Lgt family.</text>
</comment>
<dbReference type="AlphaFoldDB" id="D9QUI6"/>
<evidence type="ECO:0000256" key="6">
    <source>
        <dbReference type="ARBA" id="ARBA00023136"/>
    </source>
</evidence>
<dbReference type="STRING" id="574087.Acear_2306"/>
<feature type="binding site" evidence="7">
    <location>
        <position position="136"/>
    </location>
    <ligand>
        <name>a 1,2-diacyl-sn-glycero-3-phospho-(1'-sn-glycerol)</name>
        <dbReference type="ChEBI" id="CHEBI:64716"/>
    </ligand>
</feature>
<evidence type="ECO:0000256" key="2">
    <source>
        <dbReference type="ARBA" id="ARBA00022475"/>
    </source>
</evidence>